<dbReference type="SMART" id="SM01384">
    <property type="entry name" value="Ribosomal_L15e"/>
    <property type="match status" value="1"/>
</dbReference>
<dbReference type="InterPro" id="IPR000439">
    <property type="entry name" value="Ribosomal_eL15"/>
</dbReference>
<name>A0AAW1N3B6_POPJA</name>
<keyword evidence="3 4" id="KW-0687">Ribonucleoprotein</keyword>
<dbReference type="GO" id="GO:0002181">
    <property type="term" value="P:cytoplasmic translation"/>
    <property type="evidence" value="ECO:0007669"/>
    <property type="project" value="TreeGrafter"/>
</dbReference>
<dbReference type="GO" id="GO:0003723">
    <property type="term" value="F:RNA binding"/>
    <property type="evidence" value="ECO:0007669"/>
    <property type="project" value="TreeGrafter"/>
</dbReference>
<dbReference type="Proteomes" id="UP001458880">
    <property type="component" value="Unassembled WGS sequence"/>
</dbReference>
<keyword evidence="7" id="KW-1185">Reference proteome</keyword>
<sequence length="117" mass="13360">MELTSLSQLGIYNLAEERVGRRAGSLRVLNSYWVGENASNKYDEVILVDPSHNAIRRDTKINCIVNAVHKHHELRGKISVGKPSRGLSKGHRYSQNKGGSRRVACFRRHSLQLRRKR</sequence>
<dbReference type="GO" id="GO:0022625">
    <property type="term" value="C:cytosolic large ribosomal subunit"/>
    <property type="evidence" value="ECO:0007669"/>
    <property type="project" value="TreeGrafter"/>
</dbReference>
<dbReference type="Gene3D" id="3.40.1120.10">
    <property type="entry name" value="Ribosomal protein l15e"/>
    <property type="match status" value="1"/>
</dbReference>
<evidence type="ECO:0000313" key="6">
    <source>
        <dbReference type="EMBL" id="KAK9754507.1"/>
    </source>
</evidence>
<keyword evidence="2 4" id="KW-0689">Ribosomal protein</keyword>
<evidence type="ECO:0000313" key="7">
    <source>
        <dbReference type="Proteomes" id="UP001458880"/>
    </source>
</evidence>
<comment type="caution">
    <text evidence="6">The sequence shown here is derived from an EMBL/GenBank/DDBJ whole genome shotgun (WGS) entry which is preliminary data.</text>
</comment>
<proteinExistence type="inferred from homology"/>
<dbReference type="InterPro" id="IPR024794">
    <property type="entry name" value="Rbsml_eL15_core_dom_sf"/>
</dbReference>
<evidence type="ECO:0000256" key="1">
    <source>
        <dbReference type="ARBA" id="ARBA00006857"/>
    </source>
</evidence>
<dbReference type="PANTHER" id="PTHR11847">
    <property type="entry name" value="RIBOSOMAL PROTEIN L15"/>
    <property type="match status" value="1"/>
</dbReference>
<evidence type="ECO:0000256" key="5">
    <source>
        <dbReference type="SAM" id="MobiDB-lite"/>
    </source>
</evidence>
<dbReference type="SUPFAM" id="SSF54189">
    <property type="entry name" value="Ribosomal proteins S24e, L23 and L15e"/>
    <property type="match status" value="1"/>
</dbReference>
<evidence type="ECO:0000256" key="4">
    <source>
        <dbReference type="RuleBase" id="RU000663"/>
    </source>
</evidence>
<dbReference type="EMBL" id="JASPKY010000007">
    <property type="protein sequence ID" value="KAK9754507.1"/>
    <property type="molecule type" value="Genomic_DNA"/>
</dbReference>
<evidence type="ECO:0000256" key="3">
    <source>
        <dbReference type="ARBA" id="ARBA00023274"/>
    </source>
</evidence>
<dbReference type="PANTHER" id="PTHR11847:SF4">
    <property type="entry name" value="LARGE RIBOSOMAL SUBUNIT PROTEIN EL15"/>
    <property type="match status" value="1"/>
</dbReference>
<gene>
    <name evidence="6" type="ORF">QE152_g1263</name>
</gene>
<organism evidence="6 7">
    <name type="scientific">Popillia japonica</name>
    <name type="common">Japanese beetle</name>
    <dbReference type="NCBI Taxonomy" id="7064"/>
    <lineage>
        <taxon>Eukaryota</taxon>
        <taxon>Metazoa</taxon>
        <taxon>Ecdysozoa</taxon>
        <taxon>Arthropoda</taxon>
        <taxon>Hexapoda</taxon>
        <taxon>Insecta</taxon>
        <taxon>Pterygota</taxon>
        <taxon>Neoptera</taxon>
        <taxon>Endopterygota</taxon>
        <taxon>Coleoptera</taxon>
        <taxon>Polyphaga</taxon>
        <taxon>Scarabaeiformia</taxon>
        <taxon>Scarabaeidae</taxon>
        <taxon>Rutelinae</taxon>
        <taxon>Popillia</taxon>
    </lineage>
</organism>
<dbReference type="InterPro" id="IPR012678">
    <property type="entry name" value="Ribosomal_uL23/eL15/eS24_sf"/>
</dbReference>
<protein>
    <recommendedName>
        <fullName evidence="4">Ribosomal protein L15</fullName>
    </recommendedName>
</protein>
<dbReference type="AlphaFoldDB" id="A0AAW1N3B6"/>
<evidence type="ECO:0000256" key="2">
    <source>
        <dbReference type="ARBA" id="ARBA00022980"/>
    </source>
</evidence>
<comment type="similarity">
    <text evidence="1 4">Belongs to the eukaryotic ribosomal protein eL15 family.</text>
</comment>
<reference evidence="6 7" key="1">
    <citation type="journal article" date="2024" name="BMC Genomics">
        <title>De novo assembly and annotation of Popillia japonica's genome with initial clues to its potential as an invasive pest.</title>
        <authorList>
            <person name="Cucini C."/>
            <person name="Boschi S."/>
            <person name="Funari R."/>
            <person name="Cardaioli E."/>
            <person name="Iannotti N."/>
            <person name="Marturano G."/>
            <person name="Paoli F."/>
            <person name="Bruttini M."/>
            <person name="Carapelli A."/>
            <person name="Frati F."/>
            <person name="Nardi F."/>
        </authorList>
    </citation>
    <scope>NUCLEOTIDE SEQUENCE [LARGE SCALE GENOMIC DNA]</scope>
    <source>
        <strain evidence="6">DMR45628</strain>
    </source>
</reference>
<accession>A0AAW1N3B6</accession>
<feature type="region of interest" description="Disordered" evidence="5">
    <location>
        <begin position="76"/>
        <end position="101"/>
    </location>
</feature>
<dbReference type="Pfam" id="PF00827">
    <property type="entry name" value="Ribosomal_L15e"/>
    <property type="match status" value="1"/>
</dbReference>
<dbReference type="GO" id="GO:0003735">
    <property type="term" value="F:structural constituent of ribosome"/>
    <property type="evidence" value="ECO:0007669"/>
    <property type="project" value="InterPro"/>
</dbReference>